<protein>
    <submittedName>
        <fullName evidence="1">Uncharacterized protein</fullName>
    </submittedName>
</protein>
<dbReference type="STRING" id="1389489.O159_00730"/>
<dbReference type="KEGG" id="lxy:O159_00730"/>
<reference evidence="1 2" key="1">
    <citation type="journal article" date="2013" name="Genome Announc.">
        <title>Complete Genome Sequence of Leifsonia xyli subsp. cynodontis Strain DSM46306, a Gram-Positive Bacterial Pathogen of Grasses.</title>
        <authorList>
            <person name="Monteiro-Vitorello C.B."/>
            <person name="Zerillo M.M."/>
            <person name="Van Sluys M.A."/>
            <person name="Camargo L.E."/>
            <person name="Kitajima J.P."/>
        </authorList>
    </citation>
    <scope>NUCLEOTIDE SEQUENCE [LARGE SCALE GENOMIC DNA]</scope>
    <source>
        <strain evidence="1 2">DSM 46306</strain>
    </source>
</reference>
<dbReference type="RefSeq" id="WP_021753792.1">
    <property type="nucleotide sequence ID" value="NC_022438.1"/>
</dbReference>
<proteinExistence type="predicted"/>
<dbReference type="Proteomes" id="UP000016743">
    <property type="component" value="Chromosome"/>
</dbReference>
<organism evidence="1 2">
    <name type="scientific">Leifsonia xyli subsp. cynodontis DSM 46306</name>
    <dbReference type="NCBI Taxonomy" id="1389489"/>
    <lineage>
        <taxon>Bacteria</taxon>
        <taxon>Bacillati</taxon>
        <taxon>Actinomycetota</taxon>
        <taxon>Actinomycetes</taxon>
        <taxon>Micrococcales</taxon>
        <taxon>Microbacteriaceae</taxon>
        <taxon>Leifsonia</taxon>
    </lineage>
</organism>
<name>U3P207_LEIXC</name>
<gene>
    <name evidence="1" type="ORF">O159_00730</name>
</gene>
<accession>U3P207</accession>
<keyword evidence="2" id="KW-1185">Reference proteome</keyword>
<evidence type="ECO:0000313" key="1">
    <source>
        <dbReference type="EMBL" id="AGW40345.1"/>
    </source>
</evidence>
<dbReference type="AlphaFoldDB" id="U3P207"/>
<evidence type="ECO:0000313" key="2">
    <source>
        <dbReference type="Proteomes" id="UP000016743"/>
    </source>
</evidence>
<dbReference type="OrthoDB" id="4381340at2"/>
<dbReference type="HOGENOM" id="CLU_2193656_0_0_11"/>
<sequence>MKVTLIDERDSTGLIEAPSFRVFDWVGEEALQGQTTALWAYEITGASFWEALKWAESPRDPSPSLSELYACSPDSLNEGGVDLIFLGSLAWRHDPEGELTLERTTLML</sequence>
<dbReference type="EMBL" id="CP006734">
    <property type="protein sequence ID" value="AGW40345.1"/>
    <property type="molecule type" value="Genomic_DNA"/>
</dbReference>